<dbReference type="AlphaFoldDB" id="A0A2V4PXW4"/>
<evidence type="ECO:0000313" key="5">
    <source>
        <dbReference type="EMBL" id="RMO25292.1"/>
    </source>
</evidence>
<name>A0A2V4PXW4_PSESJ</name>
<feature type="domain" description="Novel toxin 15" evidence="3">
    <location>
        <begin position="311"/>
        <end position="452"/>
    </location>
</feature>
<evidence type="ECO:0000313" key="6">
    <source>
        <dbReference type="Proteomes" id="UP000276886"/>
    </source>
</evidence>
<proteinExistence type="predicted"/>
<comment type="caution">
    <text evidence="5">The sequence shown here is derived from an EMBL/GenBank/DDBJ whole genome shotgun (WGS) entry which is preliminary data.</text>
</comment>
<keyword evidence="2" id="KW-0812">Transmembrane</keyword>
<feature type="transmembrane region" description="Helical" evidence="2">
    <location>
        <begin position="129"/>
        <end position="150"/>
    </location>
</feature>
<sequence>MSLWTRIPSWLDIEAYAERLFRKGDLGVRERGINPLSPPSSINIPSIDLIYRRVRCVRQACDLGEKEATDSILKRFSDLDIRSIIDEMISTVVDMAMIIIGSALTGATIGGGVGLLAGGVGAFPGATAGALIGVQAGTWILGVMGLASIAEFFTEGLKPIATGYIRGVSTAWNGPRERTGNPLSSFSDDSMAAQQGAWDIARSHEAVVILLLSAIVAYLTRGRGNARMLASEMRGSQRGAKLGQWMLKHEEDLKQHPDLKAPEHPKGALGPQEPPPNRPSGRDKERPKGKPNTMPLHHVECFNADNMPESKIGEFVKQLKGQEDGLNRLTVDEYLENIANPVKRSRAVAQTARKKLQTDLQQRFQDEFSKTMDVLDAEEAAIKKTKEAMSSLAGLHNPDLSAGGKDVIDKFGDRQVNSSIGPQWRPKIKDLKAAAEKVPKSMQKSTFLNVKLHKC</sequence>
<organism evidence="5 6">
    <name type="scientific">Pseudomonas syringae pv. pisi</name>
    <dbReference type="NCBI Taxonomy" id="59510"/>
    <lineage>
        <taxon>Bacteria</taxon>
        <taxon>Pseudomonadati</taxon>
        <taxon>Pseudomonadota</taxon>
        <taxon>Gammaproteobacteria</taxon>
        <taxon>Pseudomonadales</taxon>
        <taxon>Pseudomonadaceae</taxon>
        <taxon>Pseudomonas</taxon>
        <taxon>Pseudomonas syringae</taxon>
    </lineage>
</organism>
<dbReference type="Proteomes" id="UP000276886">
    <property type="component" value="Unassembled WGS sequence"/>
</dbReference>
<evidence type="ECO:0000256" key="1">
    <source>
        <dbReference type="SAM" id="MobiDB-lite"/>
    </source>
</evidence>
<dbReference type="Pfam" id="PF21724">
    <property type="entry name" value="DUF6861"/>
    <property type="match status" value="1"/>
</dbReference>
<dbReference type="InterPro" id="IPR028949">
    <property type="entry name" value="Ntox15"/>
</dbReference>
<protein>
    <submittedName>
        <fullName evidence="5">Uncharacterized protein</fullName>
    </submittedName>
</protein>
<dbReference type="Pfam" id="PF15604">
    <property type="entry name" value="Ntox15"/>
    <property type="match status" value="1"/>
</dbReference>
<keyword evidence="2" id="KW-1133">Transmembrane helix</keyword>
<feature type="transmembrane region" description="Helical" evidence="2">
    <location>
        <begin position="95"/>
        <end position="117"/>
    </location>
</feature>
<dbReference type="RefSeq" id="WP_110768399.1">
    <property type="nucleotide sequence ID" value="NZ_QJTX01000027.1"/>
</dbReference>
<feature type="domain" description="NAD(+)--protein-arginine ADP-ribosyltransferase Tre1-like N-terminal" evidence="4">
    <location>
        <begin position="57"/>
        <end position="250"/>
    </location>
</feature>
<dbReference type="EMBL" id="RBPQ01000186">
    <property type="protein sequence ID" value="RMO25292.1"/>
    <property type="molecule type" value="Genomic_DNA"/>
</dbReference>
<evidence type="ECO:0000259" key="4">
    <source>
        <dbReference type="Pfam" id="PF21724"/>
    </source>
</evidence>
<dbReference type="InterPro" id="IPR049195">
    <property type="entry name" value="Tre1-like_N"/>
</dbReference>
<accession>A0A2V4PXW4</accession>
<reference evidence="5 6" key="1">
    <citation type="submission" date="2018-08" db="EMBL/GenBank/DDBJ databases">
        <title>Recombination of ecologically and evolutionarily significant loci maintains genetic cohesion in the Pseudomonas syringae species complex.</title>
        <authorList>
            <person name="Dillon M."/>
            <person name="Thakur S."/>
            <person name="Almeida R.N.D."/>
            <person name="Weir B.S."/>
            <person name="Guttman D.S."/>
        </authorList>
    </citation>
    <scope>NUCLEOTIDE SEQUENCE [LARGE SCALE GENOMIC DNA]</scope>
    <source>
        <strain evidence="5 6">ICMP 2788</strain>
    </source>
</reference>
<feature type="compositionally biased region" description="Basic and acidic residues" evidence="1">
    <location>
        <begin position="255"/>
        <end position="266"/>
    </location>
</feature>
<evidence type="ECO:0000256" key="2">
    <source>
        <dbReference type="SAM" id="Phobius"/>
    </source>
</evidence>
<feature type="region of interest" description="Disordered" evidence="1">
    <location>
        <begin position="255"/>
        <end position="295"/>
    </location>
</feature>
<evidence type="ECO:0000259" key="3">
    <source>
        <dbReference type="Pfam" id="PF15604"/>
    </source>
</evidence>
<gene>
    <name evidence="5" type="ORF">ALQ44_03117</name>
</gene>
<keyword evidence="2" id="KW-0472">Membrane</keyword>